<feature type="domain" description="Gfo/Idh/MocA-like oxidoreductase C-terminal" evidence="3">
    <location>
        <begin position="139"/>
        <end position="377"/>
    </location>
</feature>
<organism evidence="4">
    <name type="scientific">Turicibacter sanguinis</name>
    <dbReference type="NCBI Taxonomy" id="154288"/>
    <lineage>
        <taxon>Bacteria</taxon>
        <taxon>Bacillati</taxon>
        <taxon>Bacillota</taxon>
        <taxon>Erysipelotrichia</taxon>
        <taxon>Erysipelotrichales</taxon>
        <taxon>Turicibacteraceae</taxon>
        <taxon>Turicibacter</taxon>
    </lineage>
</organism>
<comment type="caution">
    <text evidence="4">The sequence shown here is derived from an EMBL/GenBank/DDBJ whole genome shotgun (WGS) entry which is preliminary data.</text>
</comment>
<dbReference type="EMBL" id="WMQV01000002">
    <property type="protein sequence ID" value="MTL93161.1"/>
    <property type="molecule type" value="Genomic_DNA"/>
</dbReference>
<dbReference type="PANTHER" id="PTHR43377:SF2">
    <property type="entry name" value="BINDING ROSSMANN FOLD OXIDOREDUCTASE, PUTATIVE (AFU_ORTHOLOGUE AFUA_4G00560)-RELATED"/>
    <property type="match status" value="1"/>
</dbReference>
<dbReference type="InterPro" id="IPR004104">
    <property type="entry name" value="Gfo/Idh/MocA-like_OxRdtase_C"/>
</dbReference>
<evidence type="ECO:0000313" key="4">
    <source>
        <dbReference type="EMBL" id="MTL93161.1"/>
    </source>
</evidence>
<dbReference type="RefSeq" id="WP_129821332.1">
    <property type="nucleotide sequence ID" value="NZ_RCYV01000004.1"/>
</dbReference>
<dbReference type="Pfam" id="PF02894">
    <property type="entry name" value="GFO_IDH_MocA_C"/>
    <property type="match status" value="1"/>
</dbReference>
<gene>
    <name evidence="4" type="ORF">GMA64_01325</name>
</gene>
<evidence type="ECO:0000256" key="1">
    <source>
        <dbReference type="ARBA" id="ARBA00010928"/>
    </source>
</evidence>
<comment type="similarity">
    <text evidence="1">Belongs to the Gfo/Idh/MocA family.</text>
</comment>
<accession>A0A6G2CJV2</accession>
<dbReference type="SUPFAM" id="SSF51735">
    <property type="entry name" value="NAD(P)-binding Rossmann-fold domains"/>
    <property type="match status" value="1"/>
</dbReference>
<dbReference type="Gene3D" id="3.30.360.10">
    <property type="entry name" value="Dihydrodipicolinate Reductase, domain 2"/>
    <property type="match status" value="1"/>
</dbReference>
<dbReference type="InterPro" id="IPR051450">
    <property type="entry name" value="Gfo/Idh/MocA_Oxidoreductases"/>
</dbReference>
<dbReference type="PANTHER" id="PTHR43377">
    <property type="entry name" value="BILIVERDIN REDUCTASE A"/>
    <property type="match status" value="1"/>
</dbReference>
<name>A0A6G2CJV2_9FIRM</name>
<feature type="domain" description="Gfo/Idh/MocA-like oxidoreductase N-terminal" evidence="2">
    <location>
        <begin position="2"/>
        <end position="123"/>
    </location>
</feature>
<dbReference type="InterPro" id="IPR000683">
    <property type="entry name" value="Gfo/Idh/MocA-like_OxRdtase_N"/>
</dbReference>
<sequence length="414" mass="46784">MIKVAVIGAGQRGKDTYADYVLKGMEGVEVVGVAEPIRERREYMKNHHHLRDEFVFESWEQLLAIDKFCDAVLICTNDDMHYEPAKLALEKGYHILLEKPMTNTLEEVDKLENLAINYPNQVFMVCHVLRYTPFFSTIKRLIDEGAIGKIASIQHNENIGYYHMAHSFVRGNWRNSVETSPIILAKSCHDFDILNFLVGAKCIKIASFGNLQHFKKECMPLKASSRCIDCLIESDCPYSALKLYPQNIGKWPTSVITENQTEEGVKEALAHGPYGRCVYCCDNDVMDHQVTILEFENGVSATFNLSAFTHEVTRTIKIMGSKGEIRGHMGFNQIEVYDFLTKQVEVIEPKDDISGHKGHGGGDSRLLQDFVDAVEDYLNGKKHEAKTSAVVSLESHRMAFAADESRLTQQVILL</sequence>
<dbReference type="Gene3D" id="3.40.50.720">
    <property type="entry name" value="NAD(P)-binding Rossmann-like Domain"/>
    <property type="match status" value="1"/>
</dbReference>
<dbReference type="InterPro" id="IPR036291">
    <property type="entry name" value="NAD(P)-bd_dom_sf"/>
</dbReference>
<dbReference type="AlphaFoldDB" id="A0A6G2CJV2"/>
<protein>
    <submittedName>
        <fullName evidence="4">Gfo/Idh/MocA family oxidoreductase</fullName>
    </submittedName>
</protein>
<evidence type="ECO:0000259" key="2">
    <source>
        <dbReference type="Pfam" id="PF01408"/>
    </source>
</evidence>
<reference evidence="4" key="1">
    <citation type="journal article" date="2019" name="Nat. Med.">
        <title>A library of human gut bacterial isolates paired with longitudinal multiomics data enables mechanistic microbiome research.</title>
        <authorList>
            <person name="Poyet M."/>
            <person name="Groussin M."/>
            <person name="Gibbons S.M."/>
            <person name="Avila-Pacheco J."/>
            <person name="Jiang X."/>
            <person name="Kearney S.M."/>
            <person name="Perrotta A.R."/>
            <person name="Berdy B."/>
            <person name="Zhao S."/>
            <person name="Lieberman T.D."/>
            <person name="Swanson P.K."/>
            <person name="Smith M."/>
            <person name="Roesemann S."/>
            <person name="Alexander J.E."/>
            <person name="Rich S.A."/>
            <person name="Livny J."/>
            <person name="Vlamakis H."/>
            <person name="Clish C."/>
            <person name="Bullock K."/>
            <person name="Deik A."/>
            <person name="Scott J."/>
            <person name="Pierce K.A."/>
            <person name="Xavier R.J."/>
            <person name="Alm E.J."/>
        </authorList>
    </citation>
    <scope>NUCLEOTIDE SEQUENCE</scope>
    <source>
        <strain evidence="4">BIOML-A179</strain>
    </source>
</reference>
<proteinExistence type="inferred from homology"/>
<dbReference type="SUPFAM" id="SSF55347">
    <property type="entry name" value="Glyceraldehyde-3-phosphate dehydrogenase-like, C-terminal domain"/>
    <property type="match status" value="1"/>
</dbReference>
<evidence type="ECO:0000259" key="3">
    <source>
        <dbReference type="Pfam" id="PF02894"/>
    </source>
</evidence>
<dbReference type="GO" id="GO:0000166">
    <property type="term" value="F:nucleotide binding"/>
    <property type="evidence" value="ECO:0007669"/>
    <property type="project" value="InterPro"/>
</dbReference>
<dbReference type="Pfam" id="PF01408">
    <property type="entry name" value="GFO_IDH_MocA"/>
    <property type="match status" value="1"/>
</dbReference>